<dbReference type="Gene3D" id="2.40.50.1070">
    <property type="match status" value="1"/>
</dbReference>
<sequence>MKRSTSKSSRQSPRETLSLTIAELSPGGDGVAIHEAAGERRAVFVPGVALGEEIRAEVDFSSRPARGRLLEVVSQSPDRTAPPCAEVERCGGCDWMHVTPEAQLRAHASIVKSILPPAFAQAEVKSHPATRTLGYRTRTRVHVDAKRGKVVVGMYGRRSHDPVPVDTCVVLDPVLDEARRALAGWLDGAKGYGEAQLSLGHPHPAQGARRAVLELRWTGQLPPDVFARLERAVAGGPLAGARIFDGNVTIPATIGDPTPWIDGADGAPLRLAPGGFSQATEEGNTRLARRAAELSFELSPNPEGAVLELYAGAGNLTVLLAKERKVVAVESDRSSCEAARANLEARGLSARVVDADASTNAIPAPTKLVVIDPPRTGAKDVAKALATRPVGAVVYVSCDPPTLGRDLAILAEGGYELRAIETFEMFPQTSHVETVAALVHPLKSKVR</sequence>
<feature type="active site" description="Nucleophile" evidence="4">
    <location>
        <position position="398"/>
    </location>
</feature>
<accession>A0A0K1Q542</accession>
<dbReference type="PROSITE" id="PS50926">
    <property type="entry name" value="TRAM"/>
    <property type="match status" value="1"/>
</dbReference>
<evidence type="ECO:0000256" key="1">
    <source>
        <dbReference type="ARBA" id="ARBA00022603"/>
    </source>
</evidence>
<evidence type="ECO:0000259" key="6">
    <source>
        <dbReference type="PROSITE" id="PS50926"/>
    </source>
</evidence>
<organism evidence="7 8">
    <name type="scientific">Labilithrix luteola</name>
    <dbReference type="NCBI Taxonomy" id="1391654"/>
    <lineage>
        <taxon>Bacteria</taxon>
        <taxon>Pseudomonadati</taxon>
        <taxon>Myxococcota</taxon>
        <taxon>Polyangia</taxon>
        <taxon>Polyangiales</taxon>
        <taxon>Labilitrichaceae</taxon>
        <taxon>Labilithrix</taxon>
    </lineage>
</organism>
<name>A0A0K1Q542_9BACT</name>
<evidence type="ECO:0000313" key="7">
    <source>
        <dbReference type="EMBL" id="AKV00834.1"/>
    </source>
</evidence>
<feature type="binding site" evidence="4">
    <location>
        <position position="372"/>
    </location>
    <ligand>
        <name>S-adenosyl-L-methionine</name>
        <dbReference type="ChEBI" id="CHEBI:59789"/>
    </ligand>
</feature>
<dbReference type="Pfam" id="PF05175">
    <property type="entry name" value="MTS"/>
    <property type="match status" value="1"/>
</dbReference>
<protein>
    <submittedName>
        <fullName evidence="7">23S rRNA (Uracil-5-)-methyltransferase RumA</fullName>
    </submittedName>
</protein>
<dbReference type="Gene3D" id="3.40.50.150">
    <property type="entry name" value="Vaccinia Virus protein VP39"/>
    <property type="match status" value="1"/>
</dbReference>
<dbReference type="KEGG" id="llu:AKJ09_07497"/>
<feature type="active site" evidence="5">
    <location>
        <position position="398"/>
    </location>
</feature>
<dbReference type="RefSeq" id="WP_146652046.1">
    <property type="nucleotide sequence ID" value="NZ_CP012333.1"/>
</dbReference>
<dbReference type="STRING" id="1391654.AKJ09_07497"/>
<dbReference type="CDD" id="cd02440">
    <property type="entry name" value="AdoMet_MTases"/>
    <property type="match status" value="1"/>
</dbReference>
<dbReference type="InterPro" id="IPR030390">
    <property type="entry name" value="MeTrfase_TrmA_AS"/>
</dbReference>
<dbReference type="AlphaFoldDB" id="A0A0K1Q542"/>
<dbReference type="SUPFAM" id="SSF53335">
    <property type="entry name" value="S-adenosyl-L-methionine-dependent methyltransferases"/>
    <property type="match status" value="1"/>
</dbReference>
<feature type="binding site" evidence="4">
    <location>
        <position position="330"/>
    </location>
    <ligand>
        <name>S-adenosyl-L-methionine</name>
        <dbReference type="ChEBI" id="CHEBI:59789"/>
    </ligand>
</feature>
<gene>
    <name evidence="7" type="ORF">AKJ09_07497</name>
</gene>
<dbReference type="PROSITE" id="PS51687">
    <property type="entry name" value="SAM_MT_RNA_M5U"/>
    <property type="match status" value="1"/>
</dbReference>
<dbReference type="PATRIC" id="fig|1391654.3.peg.7608"/>
<dbReference type="OrthoDB" id="9804590at2"/>
<keyword evidence="2 4" id="KW-0808">Transferase</keyword>
<keyword evidence="3 4" id="KW-0949">S-adenosyl-L-methionine</keyword>
<keyword evidence="1 4" id="KW-0489">Methyltransferase</keyword>
<dbReference type="InterPro" id="IPR029063">
    <property type="entry name" value="SAM-dependent_MTases_sf"/>
</dbReference>
<comment type="similarity">
    <text evidence="4">Belongs to the class I-like SAM-binding methyltransferase superfamily. RNA M5U methyltransferase family.</text>
</comment>
<dbReference type="GO" id="GO:0070475">
    <property type="term" value="P:rRNA base methylation"/>
    <property type="evidence" value="ECO:0007669"/>
    <property type="project" value="TreeGrafter"/>
</dbReference>
<evidence type="ECO:0000256" key="5">
    <source>
        <dbReference type="PROSITE-ProRule" id="PRU10015"/>
    </source>
</evidence>
<feature type="binding site" evidence="4">
    <location>
        <position position="310"/>
    </location>
    <ligand>
        <name>S-adenosyl-L-methionine</name>
        <dbReference type="ChEBI" id="CHEBI:59789"/>
    </ligand>
</feature>
<reference evidence="7 8" key="1">
    <citation type="submission" date="2015-08" db="EMBL/GenBank/DDBJ databases">
        <authorList>
            <person name="Babu N.S."/>
            <person name="Beckwith C.J."/>
            <person name="Beseler K.G."/>
            <person name="Brison A."/>
            <person name="Carone J.V."/>
            <person name="Caskin T.P."/>
            <person name="Diamond M."/>
            <person name="Durham M.E."/>
            <person name="Foxe J.M."/>
            <person name="Go M."/>
            <person name="Henderson B.A."/>
            <person name="Jones I.B."/>
            <person name="McGettigan J.A."/>
            <person name="Micheletti S.J."/>
            <person name="Nasrallah M.E."/>
            <person name="Ortiz D."/>
            <person name="Piller C.R."/>
            <person name="Privatt S.R."/>
            <person name="Schneider S.L."/>
            <person name="Sharp S."/>
            <person name="Smith T.C."/>
            <person name="Stanton J.D."/>
            <person name="Ullery H.E."/>
            <person name="Wilson R.J."/>
            <person name="Serrano M.G."/>
            <person name="Buck G."/>
            <person name="Lee V."/>
            <person name="Wang Y."/>
            <person name="Carvalho R."/>
            <person name="Voegtly L."/>
            <person name="Shi R."/>
            <person name="Duckworth R."/>
            <person name="Johnson A."/>
            <person name="Loviza R."/>
            <person name="Walstead R."/>
            <person name="Shah Z."/>
            <person name="Kiflezghi M."/>
            <person name="Wade K."/>
            <person name="Ball S.L."/>
            <person name="Bradley K.W."/>
            <person name="Asai D.J."/>
            <person name="Bowman C.A."/>
            <person name="Russell D.A."/>
            <person name="Pope W.H."/>
            <person name="Jacobs-Sera D."/>
            <person name="Hendrix R.W."/>
            <person name="Hatfull G.F."/>
        </authorList>
    </citation>
    <scope>NUCLEOTIDE SEQUENCE [LARGE SCALE GENOMIC DNA]</scope>
    <source>
        <strain evidence="7 8">DSM 27648</strain>
    </source>
</reference>
<keyword evidence="8" id="KW-1185">Reference proteome</keyword>
<dbReference type="EMBL" id="CP012333">
    <property type="protein sequence ID" value="AKV00834.1"/>
    <property type="molecule type" value="Genomic_DNA"/>
</dbReference>
<dbReference type="InterPro" id="IPR010280">
    <property type="entry name" value="U5_MeTrfase_fam"/>
</dbReference>
<dbReference type="Proteomes" id="UP000064967">
    <property type="component" value="Chromosome"/>
</dbReference>
<dbReference type="InterPro" id="IPR012340">
    <property type="entry name" value="NA-bd_OB-fold"/>
</dbReference>
<dbReference type="PANTHER" id="PTHR11061">
    <property type="entry name" value="RNA M5U METHYLTRANSFERASE"/>
    <property type="match status" value="1"/>
</dbReference>
<evidence type="ECO:0000256" key="2">
    <source>
        <dbReference type="ARBA" id="ARBA00022679"/>
    </source>
</evidence>
<dbReference type="InterPro" id="IPR007848">
    <property type="entry name" value="Small_mtfrase_dom"/>
</dbReference>
<proteinExistence type="inferred from homology"/>
<dbReference type="PROSITE" id="PS01230">
    <property type="entry name" value="TRMA_1"/>
    <property type="match status" value="1"/>
</dbReference>
<evidence type="ECO:0000313" key="8">
    <source>
        <dbReference type="Proteomes" id="UP000064967"/>
    </source>
</evidence>
<feature type="binding site" evidence="4">
    <location>
        <position position="278"/>
    </location>
    <ligand>
        <name>S-adenosyl-L-methionine</name>
        <dbReference type="ChEBI" id="CHEBI:59789"/>
    </ligand>
</feature>
<evidence type="ECO:0000256" key="4">
    <source>
        <dbReference type="PROSITE-ProRule" id="PRU01024"/>
    </source>
</evidence>
<feature type="domain" description="TRAM" evidence="6">
    <location>
        <begin position="10"/>
        <end position="71"/>
    </location>
</feature>
<dbReference type="GO" id="GO:0070041">
    <property type="term" value="F:rRNA (uridine-C5-)-methyltransferase activity"/>
    <property type="evidence" value="ECO:0007669"/>
    <property type="project" value="TreeGrafter"/>
</dbReference>
<dbReference type="SUPFAM" id="SSF50249">
    <property type="entry name" value="Nucleic acid-binding proteins"/>
    <property type="match status" value="1"/>
</dbReference>
<dbReference type="PANTHER" id="PTHR11061:SF30">
    <property type="entry name" value="TRNA (URACIL(54)-C(5))-METHYLTRANSFERASE"/>
    <property type="match status" value="1"/>
</dbReference>
<dbReference type="Gene3D" id="2.40.50.140">
    <property type="entry name" value="Nucleic acid-binding proteins"/>
    <property type="match status" value="1"/>
</dbReference>
<evidence type="ECO:0000256" key="3">
    <source>
        <dbReference type="ARBA" id="ARBA00022691"/>
    </source>
</evidence>
<dbReference type="InterPro" id="IPR002792">
    <property type="entry name" value="TRAM_dom"/>
</dbReference>